<evidence type="ECO:0000256" key="1">
    <source>
        <dbReference type="SAM" id="MobiDB-lite"/>
    </source>
</evidence>
<feature type="transmembrane region" description="Helical" evidence="2">
    <location>
        <begin position="72"/>
        <end position="95"/>
    </location>
</feature>
<dbReference type="Proteomes" id="UP000694414">
    <property type="component" value="Unplaced"/>
</dbReference>
<accession>A0A8C8ZNA8</accession>
<evidence type="ECO:0000313" key="3">
    <source>
        <dbReference type="Ensembl" id="ENSPSMP00000018274.1"/>
    </source>
</evidence>
<keyword evidence="2" id="KW-0472">Membrane</keyword>
<keyword evidence="4" id="KW-1185">Reference proteome</keyword>
<reference evidence="3" key="1">
    <citation type="submission" date="2025-08" db="UniProtKB">
        <authorList>
            <consortium name="Ensembl"/>
        </authorList>
    </citation>
    <scope>IDENTIFICATION</scope>
</reference>
<dbReference type="AlphaFoldDB" id="A0A8C8ZNA8"/>
<protein>
    <submittedName>
        <fullName evidence="3">Uncharacterized protein</fullName>
    </submittedName>
</protein>
<sequence length="151" mass="17034">MDCCGKSHRQVKPETPAGAAKKPRSLPPPTARVNGWSRPVDWYQMASWANIFIMAVTIFGIFIPFLPYTWRIIAYAVIGGLFFIHLVVHVITVTIDPAEANVRLKKNYLDVLPSFDRSKHQHVIEDQYCHLCEVTVFTGQASDYALPFLSG</sequence>
<keyword evidence="2" id="KW-0812">Transmembrane</keyword>
<evidence type="ECO:0000313" key="4">
    <source>
        <dbReference type="Proteomes" id="UP000694414"/>
    </source>
</evidence>
<evidence type="ECO:0000256" key="2">
    <source>
        <dbReference type="SAM" id="Phobius"/>
    </source>
</evidence>
<proteinExistence type="predicted"/>
<keyword evidence="2" id="KW-1133">Transmembrane helix</keyword>
<organism evidence="3 4">
    <name type="scientific">Prolemur simus</name>
    <name type="common">Greater bamboo lemur</name>
    <name type="synonym">Hapalemur simus</name>
    <dbReference type="NCBI Taxonomy" id="1328070"/>
    <lineage>
        <taxon>Eukaryota</taxon>
        <taxon>Metazoa</taxon>
        <taxon>Chordata</taxon>
        <taxon>Craniata</taxon>
        <taxon>Vertebrata</taxon>
        <taxon>Euteleostomi</taxon>
        <taxon>Mammalia</taxon>
        <taxon>Eutheria</taxon>
        <taxon>Euarchontoglires</taxon>
        <taxon>Primates</taxon>
        <taxon>Strepsirrhini</taxon>
        <taxon>Lemuriformes</taxon>
        <taxon>Lemuridae</taxon>
        <taxon>Prolemur</taxon>
    </lineage>
</organism>
<dbReference type="Ensembl" id="ENSPSMT00000021209.1">
    <property type="protein sequence ID" value="ENSPSMP00000018274.1"/>
    <property type="gene ID" value="ENSPSMG00000012968.1"/>
</dbReference>
<feature type="region of interest" description="Disordered" evidence="1">
    <location>
        <begin position="1"/>
        <end position="32"/>
    </location>
</feature>
<feature type="compositionally biased region" description="Basic residues" evidence="1">
    <location>
        <begin position="1"/>
        <end position="10"/>
    </location>
</feature>
<reference evidence="3" key="2">
    <citation type="submission" date="2025-09" db="UniProtKB">
        <authorList>
            <consortium name="Ensembl"/>
        </authorList>
    </citation>
    <scope>IDENTIFICATION</scope>
</reference>
<feature type="transmembrane region" description="Helical" evidence="2">
    <location>
        <begin position="48"/>
        <end position="66"/>
    </location>
</feature>
<name>A0A8C8ZNA8_PROSS</name>
<dbReference type="GeneTree" id="ENSGT00940000161608"/>